<dbReference type="AlphaFoldDB" id="A0A2S1LT41"/>
<gene>
    <name evidence="2" type="ORF">FK004_17635</name>
</gene>
<dbReference type="OrthoDB" id="1422484at2"/>
<dbReference type="KEGG" id="fki:FK004_17635"/>
<protein>
    <recommendedName>
        <fullName evidence="1">Putative auto-transporter adhesin head GIN domain-containing protein</fullName>
    </recommendedName>
</protein>
<proteinExistence type="predicted"/>
<dbReference type="InterPro" id="IPR021255">
    <property type="entry name" value="DUF2807"/>
</dbReference>
<feature type="domain" description="Putative auto-transporter adhesin head GIN" evidence="1">
    <location>
        <begin position="47"/>
        <end position="226"/>
    </location>
</feature>
<evidence type="ECO:0000313" key="2">
    <source>
        <dbReference type="EMBL" id="AWG26923.1"/>
    </source>
</evidence>
<organism evidence="2 3">
    <name type="scientific">Flavobacterium kingsejongi</name>
    <dbReference type="NCBI Taxonomy" id="1678728"/>
    <lineage>
        <taxon>Bacteria</taxon>
        <taxon>Pseudomonadati</taxon>
        <taxon>Bacteroidota</taxon>
        <taxon>Flavobacteriia</taxon>
        <taxon>Flavobacteriales</taxon>
        <taxon>Flavobacteriaceae</taxon>
        <taxon>Flavobacterium</taxon>
    </lineage>
</organism>
<dbReference type="RefSeq" id="WP_108738422.1">
    <property type="nucleotide sequence ID" value="NZ_CP020919.1"/>
</dbReference>
<evidence type="ECO:0000313" key="3">
    <source>
        <dbReference type="Proteomes" id="UP000244677"/>
    </source>
</evidence>
<keyword evidence="3" id="KW-1185">Reference proteome</keyword>
<evidence type="ECO:0000259" key="1">
    <source>
        <dbReference type="Pfam" id="PF10988"/>
    </source>
</evidence>
<dbReference type="EMBL" id="CP020919">
    <property type="protein sequence ID" value="AWG26923.1"/>
    <property type="molecule type" value="Genomic_DNA"/>
</dbReference>
<dbReference type="Gene3D" id="2.160.20.120">
    <property type="match status" value="1"/>
</dbReference>
<reference evidence="2 3" key="1">
    <citation type="submission" date="2017-04" db="EMBL/GenBank/DDBJ databases">
        <title>Complete genome sequence of Flavobacterium kingsejong AJ004.</title>
        <authorList>
            <person name="Lee P.C."/>
        </authorList>
    </citation>
    <scope>NUCLEOTIDE SEQUENCE [LARGE SCALE GENOMIC DNA]</scope>
    <source>
        <strain evidence="2 3">AJ004</strain>
    </source>
</reference>
<accession>A0A2S1LT41</accession>
<dbReference type="Proteomes" id="UP000244677">
    <property type="component" value="Chromosome"/>
</dbReference>
<dbReference type="Pfam" id="PF10988">
    <property type="entry name" value="DUF2807"/>
    <property type="match status" value="1"/>
</dbReference>
<sequence>MATNKNKLIQFLMLTLVIFGFTSCHNRIEGTQGNGNVTTQERPATTPFSNIEAGNGIEVYVEQADKHAIAVEADDNIMPFIKTEIEGNTLKIYSEGSYSATRTIVTVRLPEINTLASRSACHISTINTIRGEQLILKSDGGSQINAKVEYDNILLDVSGGSSVLVSGKALQLSTEATSGSQVNAGGLLVNDVVAKGSSGSSTEIHPIVNLTAEASSASSINYYGSPKHISKSVSSGASISQQN</sequence>
<name>A0A2S1LT41_9FLAO</name>
<dbReference type="PROSITE" id="PS51257">
    <property type="entry name" value="PROKAR_LIPOPROTEIN"/>
    <property type="match status" value="1"/>
</dbReference>